<evidence type="ECO:0000256" key="1">
    <source>
        <dbReference type="SAM" id="MobiDB-lite"/>
    </source>
</evidence>
<organism evidence="2 3">
    <name type="scientific">Nannocystis bainbridge</name>
    <dbReference type="NCBI Taxonomy" id="2995303"/>
    <lineage>
        <taxon>Bacteria</taxon>
        <taxon>Pseudomonadati</taxon>
        <taxon>Myxococcota</taxon>
        <taxon>Polyangia</taxon>
        <taxon>Nannocystales</taxon>
        <taxon>Nannocystaceae</taxon>
        <taxon>Nannocystis</taxon>
    </lineage>
</organism>
<accession>A0ABT5DSB9</accession>
<sequence length="51" mass="5421">MLRALGAIAFLYPNGPGKLYRHALDRLRAHPDGRIRGAVPQPSAPGSAARS</sequence>
<dbReference type="Proteomes" id="UP001221686">
    <property type="component" value="Unassembled WGS sequence"/>
</dbReference>
<gene>
    <name evidence="2" type="ORF">POL25_06580</name>
</gene>
<dbReference type="RefSeq" id="WP_272085041.1">
    <property type="nucleotide sequence ID" value="NZ_JAQNDL010000001.1"/>
</dbReference>
<dbReference type="EMBL" id="JAQNDL010000001">
    <property type="protein sequence ID" value="MDC0716549.1"/>
    <property type="molecule type" value="Genomic_DNA"/>
</dbReference>
<name>A0ABT5DSB9_9BACT</name>
<evidence type="ECO:0000313" key="2">
    <source>
        <dbReference type="EMBL" id="MDC0716549.1"/>
    </source>
</evidence>
<evidence type="ECO:0000313" key="3">
    <source>
        <dbReference type="Proteomes" id="UP001221686"/>
    </source>
</evidence>
<feature type="region of interest" description="Disordered" evidence="1">
    <location>
        <begin position="31"/>
        <end position="51"/>
    </location>
</feature>
<keyword evidence="3" id="KW-1185">Reference proteome</keyword>
<comment type="caution">
    <text evidence="2">The sequence shown here is derived from an EMBL/GenBank/DDBJ whole genome shotgun (WGS) entry which is preliminary data.</text>
</comment>
<proteinExistence type="predicted"/>
<reference evidence="2 3" key="1">
    <citation type="submission" date="2022-11" db="EMBL/GenBank/DDBJ databases">
        <title>Minimal conservation of predation-associated metabolite biosynthetic gene clusters underscores biosynthetic potential of Myxococcota including descriptions for ten novel species: Archangium lansinium sp. nov., Myxococcus landrumus sp. nov., Nannocystis bai.</title>
        <authorList>
            <person name="Ahearne A."/>
            <person name="Stevens C."/>
            <person name="Dowd S."/>
        </authorList>
    </citation>
    <scope>NUCLEOTIDE SEQUENCE [LARGE SCALE GENOMIC DNA]</scope>
    <source>
        <strain evidence="2 3">BB15-2</strain>
    </source>
</reference>
<protein>
    <submittedName>
        <fullName evidence="2">Uncharacterized protein</fullName>
    </submittedName>
</protein>